<dbReference type="EMBL" id="AE017285">
    <property type="protein sequence ID" value="AAS96794.1"/>
    <property type="molecule type" value="Genomic_DNA"/>
</dbReference>
<name>Q729M9_NITV2</name>
<dbReference type="Proteomes" id="UP000002194">
    <property type="component" value="Chromosome"/>
</dbReference>
<accession>Q729M9</accession>
<sequence length="65" mass="6732">MGALDSINGLCSPVDAVMVSPRVLHVRAFSIAHAVCACEGECFSGRLYHQNVASGVMVSVNGLAL</sequence>
<reference evidence="1 2" key="1">
    <citation type="journal article" date="2004" name="Nat. Biotechnol.">
        <title>The genome sequence of the anaerobic, sulfate-reducing bacterium Desulfovibrio vulgaris Hildenborough.</title>
        <authorList>
            <person name="Heidelberg J.F."/>
            <person name="Seshadri R."/>
            <person name="Haveman S.A."/>
            <person name="Hemme C.L."/>
            <person name="Paulsen I.T."/>
            <person name="Kolonay J.F."/>
            <person name="Eisen J.A."/>
            <person name="Ward N."/>
            <person name="Methe B."/>
            <person name="Brinkac L.M."/>
            <person name="Daugherty S.C."/>
            <person name="Deboy R.T."/>
            <person name="Dodson R.J."/>
            <person name="Durkin A.S."/>
            <person name="Madupu R."/>
            <person name="Nelson W.C."/>
            <person name="Sullivan S.A."/>
            <person name="Fouts D."/>
            <person name="Haft D.H."/>
            <person name="Selengut J."/>
            <person name="Peterson J.D."/>
            <person name="Davidsen T.M."/>
            <person name="Zafar N."/>
            <person name="Zhou L."/>
            <person name="Radune D."/>
            <person name="Dimitrov G."/>
            <person name="Hance M."/>
            <person name="Tran K."/>
            <person name="Khouri H."/>
            <person name="Gill J."/>
            <person name="Utterback T.R."/>
            <person name="Feldblyum T.V."/>
            <person name="Wall J.D."/>
            <person name="Voordouw G."/>
            <person name="Fraser C.M."/>
        </authorList>
    </citation>
    <scope>NUCLEOTIDE SEQUENCE [LARGE SCALE GENOMIC DNA]</scope>
    <source>
        <strain evidence="2">ATCC 29579 / DSM 644 / NCIMB 8303 / VKM B-1760 / Hildenborough</strain>
    </source>
</reference>
<dbReference type="AlphaFoldDB" id="Q729M9"/>
<evidence type="ECO:0000313" key="1">
    <source>
        <dbReference type="EMBL" id="AAS96794.1"/>
    </source>
</evidence>
<dbReference type="EnsemblBacteria" id="AAS96794">
    <property type="protein sequence ID" value="AAS96794"/>
    <property type="gene ID" value="DVU_2321"/>
</dbReference>
<gene>
    <name evidence="1" type="ordered locus">DVU_2321</name>
</gene>
<keyword evidence="2" id="KW-1185">Reference proteome</keyword>
<evidence type="ECO:0000313" key="2">
    <source>
        <dbReference type="Proteomes" id="UP000002194"/>
    </source>
</evidence>
<dbReference type="PaxDb" id="882-DVU_2321"/>
<dbReference type="HOGENOM" id="CLU_2842703_0_0_7"/>
<proteinExistence type="predicted"/>
<protein>
    <submittedName>
        <fullName evidence="1">Uncharacterized protein</fullName>
    </submittedName>
</protein>
<dbReference type="KEGG" id="dvu:DVU_2321"/>
<organism evidence="1 2">
    <name type="scientific">Nitratidesulfovibrio vulgaris (strain ATCC 29579 / DSM 644 / CCUG 34227 / NCIMB 8303 / VKM B-1760 / Hildenborough)</name>
    <name type="common">Desulfovibrio vulgaris</name>
    <dbReference type="NCBI Taxonomy" id="882"/>
    <lineage>
        <taxon>Bacteria</taxon>
        <taxon>Pseudomonadati</taxon>
        <taxon>Thermodesulfobacteriota</taxon>
        <taxon>Desulfovibrionia</taxon>
        <taxon>Desulfovibrionales</taxon>
        <taxon>Desulfovibrionaceae</taxon>
        <taxon>Nitratidesulfovibrio</taxon>
    </lineage>
</organism>